<proteinExistence type="predicted"/>
<feature type="compositionally biased region" description="Polar residues" evidence="1">
    <location>
        <begin position="30"/>
        <end position="47"/>
    </location>
</feature>
<dbReference type="SMART" id="SM00327">
    <property type="entry name" value="VWA"/>
    <property type="match status" value="1"/>
</dbReference>
<evidence type="ECO:0000259" key="3">
    <source>
        <dbReference type="PROSITE" id="PS50234"/>
    </source>
</evidence>
<name>A0A9X3TV21_9BACL</name>
<evidence type="ECO:0000313" key="4">
    <source>
        <dbReference type="EMBL" id="MDA5110408.1"/>
    </source>
</evidence>
<evidence type="ECO:0000256" key="2">
    <source>
        <dbReference type="SAM" id="SignalP"/>
    </source>
</evidence>
<evidence type="ECO:0000256" key="1">
    <source>
        <dbReference type="SAM" id="MobiDB-lite"/>
    </source>
</evidence>
<dbReference type="RefSeq" id="WP_271140751.1">
    <property type="nucleotide sequence ID" value="NZ_JAPYYP010000031.1"/>
</dbReference>
<dbReference type="PROSITE" id="PS50234">
    <property type="entry name" value="VWFA"/>
    <property type="match status" value="1"/>
</dbReference>
<dbReference type="EMBL" id="JAPYYP010000031">
    <property type="protein sequence ID" value="MDA5110408.1"/>
    <property type="molecule type" value="Genomic_DNA"/>
</dbReference>
<evidence type="ECO:0000313" key="5">
    <source>
        <dbReference type="Proteomes" id="UP001151071"/>
    </source>
</evidence>
<dbReference type="Proteomes" id="UP001151071">
    <property type="component" value="Unassembled WGS sequence"/>
</dbReference>
<dbReference type="SUPFAM" id="SSF53300">
    <property type="entry name" value="vWA-like"/>
    <property type="match status" value="1"/>
</dbReference>
<keyword evidence="5" id="KW-1185">Reference proteome</keyword>
<feature type="domain" description="VWFA" evidence="3">
    <location>
        <begin position="173"/>
        <end position="364"/>
    </location>
</feature>
<dbReference type="Pfam" id="PF13519">
    <property type="entry name" value="VWA_2"/>
    <property type="match status" value="1"/>
</dbReference>
<comment type="caution">
    <text evidence="4">The sequence shown here is derived from an EMBL/GenBank/DDBJ whole genome shotgun (WGS) entry which is preliminary data.</text>
</comment>
<sequence>MKVNTVKLLSTLLACFLFLSACSSDEENPTDTNAPDASTTQTQQPVTDHQIGESTPKETPNSREEKIKLLKALIPDGLTKRPETAEEFYNLPPGRFSGVQYGKQYEEIEKVLQQFPNIENPDPEIIELYYLALLGLFAEDYPEPEEIINRIKLASFGSPEMDDPRFRFKEQYNVMIVLDASGSMGNMAGGKTRMEAAKEAIRSFAASLPAGARVGLRVYGHEGTGAEADKALSCSKSDVMYPLQAYDRQKLDSALAQFKPAGWTPIALALEQAQKDLQSYKGEQNTNIIYLVSDGIETCGGDPVKVAKQLASSDVTPIVNVVGFGADGEAQRQLKQVAEAAGGRYVLIQDQKELEKEFQQAEEIARKWFEWRSGATYDALSKQLSQGGEILAFGFTWDQMETRESNNFLGAFLKLEGSKILDKSTITKLKELEKIQSKLIKQRGNELKTFLEKLNAKTYKEAIDAINQQYSENVKRN</sequence>
<protein>
    <submittedName>
        <fullName evidence="4">VWA domain-containing protein</fullName>
    </submittedName>
</protein>
<gene>
    <name evidence="4" type="ORF">O3V59_18770</name>
</gene>
<reference evidence="4" key="1">
    <citation type="submission" date="2022-12" db="EMBL/GenBank/DDBJ databases">
        <title>Draft genome sequence of the thermophilic strain Brevibacillus thermoruber HT42, isolated from Los Humeros, Puebla, Mexico, with biotechnological potential.</title>
        <authorList>
            <person name="Lara Sanchez J."/>
            <person name="Solis Palacios R."/>
            <person name="Bustos Baena A.S."/>
            <person name="Ruz Baez A.E."/>
            <person name="Espinosa Luna G."/>
            <person name="Oliart Ros R.M."/>
        </authorList>
    </citation>
    <scope>NUCLEOTIDE SEQUENCE</scope>
    <source>
        <strain evidence="4">HT42</strain>
    </source>
</reference>
<dbReference type="InterPro" id="IPR002035">
    <property type="entry name" value="VWF_A"/>
</dbReference>
<dbReference type="PROSITE" id="PS51257">
    <property type="entry name" value="PROKAR_LIPOPROTEIN"/>
    <property type="match status" value="1"/>
</dbReference>
<accession>A0A9X3TV21</accession>
<feature type="signal peptide" evidence="2">
    <location>
        <begin position="1"/>
        <end position="23"/>
    </location>
</feature>
<dbReference type="InterPro" id="IPR036465">
    <property type="entry name" value="vWFA_dom_sf"/>
</dbReference>
<dbReference type="AlphaFoldDB" id="A0A9X3TV21"/>
<feature type="region of interest" description="Disordered" evidence="1">
    <location>
        <begin position="26"/>
        <end position="63"/>
    </location>
</feature>
<keyword evidence="2" id="KW-0732">Signal</keyword>
<organism evidence="4 5">
    <name type="scientific">Brevibacillus thermoruber</name>
    <dbReference type="NCBI Taxonomy" id="33942"/>
    <lineage>
        <taxon>Bacteria</taxon>
        <taxon>Bacillati</taxon>
        <taxon>Bacillota</taxon>
        <taxon>Bacilli</taxon>
        <taxon>Bacillales</taxon>
        <taxon>Paenibacillaceae</taxon>
        <taxon>Brevibacillus</taxon>
    </lineage>
</organism>
<dbReference type="Gene3D" id="3.40.50.410">
    <property type="entry name" value="von Willebrand factor, type A domain"/>
    <property type="match status" value="1"/>
</dbReference>
<feature type="chain" id="PRO_5040900298" evidence="2">
    <location>
        <begin position="24"/>
        <end position="477"/>
    </location>
</feature>